<organism evidence="7">
    <name type="scientific">Castor canadensis</name>
    <name type="common">American beaver</name>
    <dbReference type="NCBI Taxonomy" id="51338"/>
    <lineage>
        <taxon>Eukaryota</taxon>
        <taxon>Metazoa</taxon>
        <taxon>Chordata</taxon>
        <taxon>Craniata</taxon>
        <taxon>Vertebrata</taxon>
        <taxon>Euteleostomi</taxon>
        <taxon>Mammalia</taxon>
        <taxon>Eutheria</taxon>
        <taxon>Euarchontoglires</taxon>
        <taxon>Glires</taxon>
        <taxon>Rodentia</taxon>
        <taxon>Castorimorpha</taxon>
        <taxon>Castoridae</taxon>
        <taxon>Castor</taxon>
    </lineage>
</organism>
<gene>
    <name evidence="7" type="primary">Xpnpep2</name>
</gene>
<proteinExistence type="inferred from homology"/>
<dbReference type="InterPro" id="IPR036005">
    <property type="entry name" value="Creatinase/aminopeptidase-like"/>
</dbReference>
<dbReference type="Pfam" id="PF16189">
    <property type="entry name" value="Creatinase_N_2"/>
    <property type="match status" value="2"/>
</dbReference>
<dbReference type="Pfam" id="PF16188">
    <property type="entry name" value="Peptidase_M24_C"/>
    <property type="match status" value="1"/>
</dbReference>
<dbReference type="InterPro" id="IPR000994">
    <property type="entry name" value="Pept_M24"/>
</dbReference>
<evidence type="ECO:0000259" key="5">
    <source>
        <dbReference type="Pfam" id="PF00557"/>
    </source>
</evidence>
<dbReference type="InterPro" id="IPR033740">
    <property type="entry name" value="Pept_M24B"/>
</dbReference>
<evidence type="ECO:0000256" key="3">
    <source>
        <dbReference type="ARBA" id="ARBA00022801"/>
    </source>
</evidence>
<reference evidence="7" key="1">
    <citation type="submission" date="2023-09" db="UniProtKB">
        <authorList>
            <consortium name="Ensembl"/>
        </authorList>
    </citation>
    <scope>IDENTIFICATION</scope>
</reference>
<dbReference type="PANTHER" id="PTHR43763:SF4">
    <property type="entry name" value="XAA-PRO AMINOPEPTIDASE 2"/>
    <property type="match status" value="1"/>
</dbReference>
<dbReference type="CDD" id="cd01085">
    <property type="entry name" value="APP"/>
    <property type="match status" value="1"/>
</dbReference>
<evidence type="ECO:0000259" key="6">
    <source>
        <dbReference type="Pfam" id="PF16188"/>
    </source>
</evidence>
<dbReference type="AlphaFoldDB" id="A0A8C0VWP5"/>
<evidence type="ECO:0000256" key="2">
    <source>
        <dbReference type="ARBA" id="ARBA00022723"/>
    </source>
</evidence>
<dbReference type="Gene3D" id="3.90.230.10">
    <property type="entry name" value="Creatinase/methionine aminopeptidase superfamily"/>
    <property type="match status" value="1"/>
</dbReference>
<sequence>LSVGTDPLITWLLAEIPAGGRVGVDPFLFSVDAWEGYDLALRDANRQLVSITTNLVDLVWGSDRPPVPSQPIYALQEAFVGSTWQEKVSDIRSQMQKHSGAPTAVLLSALDETACECRTVNMGACWGPPKPPGPGSTELFPKLPTSYYEIGGCGLWEFRGVKAAHFCRIKKPGSSKQGEGLFNLRSDDIPYNPFFYSYTLLTDSFIRLFANKSRFSPETLKYLNSSCTGLMCVQIEDYNQVRDSIQAYVSGNVKIWIGASYTTYGLYEVIPKEKLETDTYSPVMVTKAVKNSKEQDLLKASHVRDAVAVIRYLVWLEKNVPTGTVDEFSGAQILDKFRGEDNFSSGPSFQTISASGLNAALAHYSPTQELHRKLSSDEMYLVDSGGQYWDGTTDITRTVHWGTPSAFQKEAYTRVLMGNIDLSRLVFPAATSGRVVEAFARKALWDIGLNYGHGTGHGIGNFLCVHEWPVGFQSYNIPMTKGMFTSIEPGYYQDGEFGIRLEDVVLVVEAKTKYPGTYLTFEVVSFVPYDRNLIDVSLLSPEQLQYLNHYYQTIREKVGPELQRRQLLEEFAWLQQHTEPLSARAPCTTSLTSVLVASTLAILSWSS</sequence>
<keyword evidence="2 4" id="KW-0479">Metal-binding</keyword>
<dbReference type="SUPFAM" id="SSF55920">
    <property type="entry name" value="Creatinase/aminopeptidase"/>
    <property type="match status" value="1"/>
</dbReference>
<dbReference type="InterPro" id="IPR050422">
    <property type="entry name" value="X-Pro_aminopeptidase_P"/>
</dbReference>
<feature type="domain" description="Peptidase M24" evidence="5">
    <location>
        <begin position="298"/>
        <end position="509"/>
    </location>
</feature>
<evidence type="ECO:0008006" key="8">
    <source>
        <dbReference type="Google" id="ProtNLM"/>
    </source>
</evidence>
<dbReference type="InterPro" id="IPR029149">
    <property type="entry name" value="Creatin/AminoP/Spt16_N"/>
</dbReference>
<dbReference type="Ensembl" id="ENSCCNT00000002693.1">
    <property type="protein sequence ID" value="ENSCCNP00000002020.1"/>
    <property type="gene ID" value="ENSCCNG00000002072.1"/>
</dbReference>
<feature type="domain" description="Peptidase M24 C-terminal" evidence="6">
    <location>
        <begin position="518"/>
        <end position="581"/>
    </location>
</feature>
<dbReference type="FunFam" id="3.90.230.10:FF:000009">
    <property type="entry name" value="xaa-Pro aminopeptidase 2"/>
    <property type="match status" value="1"/>
</dbReference>
<protein>
    <recommendedName>
        <fullName evidence="8">Xaa-Pro aminopeptidase 2</fullName>
    </recommendedName>
</protein>
<dbReference type="PANTHER" id="PTHR43763">
    <property type="entry name" value="XAA-PRO AMINOPEPTIDASE 1"/>
    <property type="match status" value="1"/>
</dbReference>
<dbReference type="InterPro" id="IPR001131">
    <property type="entry name" value="Peptidase_M24B_aminopep-P_CS"/>
</dbReference>
<evidence type="ECO:0000256" key="4">
    <source>
        <dbReference type="RuleBase" id="RU000590"/>
    </source>
</evidence>
<dbReference type="GO" id="GO:0070006">
    <property type="term" value="F:metalloaminopeptidase activity"/>
    <property type="evidence" value="ECO:0007669"/>
    <property type="project" value="InterPro"/>
</dbReference>
<dbReference type="Pfam" id="PF00557">
    <property type="entry name" value="Peptidase_M24"/>
    <property type="match status" value="1"/>
</dbReference>
<keyword evidence="3" id="KW-0378">Hydrolase</keyword>
<name>A0A8C0VWP5_CASCN</name>
<dbReference type="PROSITE" id="PS00491">
    <property type="entry name" value="PROLINE_PEPTIDASE"/>
    <property type="match status" value="1"/>
</dbReference>
<evidence type="ECO:0000256" key="1">
    <source>
        <dbReference type="ARBA" id="ARBA00008766"/>
    </source>
</evidence>
<comment type="similarity">
    <text evidence="1 4">Belongs to the peptidase M24B family.</text>
</comment>
<dbReference type="InterPro" id="IPR032416">
    <property type="entry name" value="Peptidase_M24_C"/>
</dbReference>
<accession>A0A8C0VWP5</accession>
<dbReference type="Gene3D" id="3.40.350.10">
    <property type="entry name" value="Creatinase/prolidase N-terminal domain"/>
    <property type="match status" value="2"/>
</dbReference>
<dbReference type="GO" id="GO:0046872">
    <property type="term" value="F:metal ion binding"/>
    <property type="evidence" value="ECO:0007669"/>
    <property type="project" value="UniProtKB-KW"/>
</dbReference>
<evidence type="ECO:0000313" key="7">
    <source>
        <dbReference type="Ensembl" id="ENSCCNP00000002020.1"/>
    </source>
</evidence>